<feature type="coiled-coil region" evidence="1">
    <location>
        <begin position="193"/>
        <end position="225"/>
    </location>
</feature>
<keyword evidence="3" id="KW-0812">Transmembrane</keyword>
<evidence type="ECO:0000313" key="5">
    <source>
        <dbReference type="Proteomes" id="UP000469763"/>
    </source>
</evidence>
<organism evidence="4 5">
    <name type="scientific">Bifidobacterium avesanii</name>
    <dbReference type="NCBI Taxonomy" id="1798157"/>
    <lineage>
        <taxon>Bacteria</taxon>
        <taxon>Bacillati</taxon>
        <taxon>Actinomycetota</taxon>
        <taxon>Actinomycetes</taxon>
        <taxon>Bifidobacteriales</taxon>
        <taxon>Bifidobacteriaceae</taxon>
        <taxon>Bifidobacterium</taxon>
    </lineage>
</organism>
<name>A0A7K3TES2_9BIFI</name>
<dbReference type="Proteomes" id="UP000469763">
    <property type="component" value="Unassembled WGS sequence"/>
</dbReference>
<sequence length="250" mass="28436">MAEKTDKKAERAAKRAERRKNGTLAKIKQIYGFTVKDDKNLPWILLGSFVVPVVVFALICLIFRMSVFGWIMWMLAGVMMGMLAATWMLTNRADKVGYRQMEGRPGATGAILSSIKKGGFYFPQEPVWIDPRTKDAIWRGSGRTGVYLVGEGDYARVMRAMDREEGKIKHITRGSAIPIYKFSVGDGPKQVKLRDLQKKVMRQKVKLTKTELEELNNRLRTLQRQSGFGIPKGIDPTRPQRVSRRAMRGR</sequence>
<evidence type="ECO:0000256" key="3">
    <source>
        <dbReference type="SAM" id="Phobius"/>
    </source>
</evidence>
<feature type="region of interest" description="Disordered" evidence="2">
    <location>
        <begin position="226"/>
        <end position="250"/>
    </location>
</feature>
<comment type="caution">
    <text evidence="4">The sequence shown here is derived from an EMBL/GenBank/DDBJ whole genome shotgun (WGS) entry which is preliminary data.</text>
</comment>
<feature type="transmembrane region" description="Helical" evidence="3">
    <location>
        <begin position="70"/>
        <end position="90"/>
    </location>
</feature>
<keyword evidence="3" id="KW-0472">Membrane</keyword>
<evidence type="ECO:0000313" key="4">
    <source>
        <dbReference type="EMBL" id="NEG77581.1"/>
    </source>
</evidence>
<reference evidence="4 5" key="1">
    <citation type="submission" date="2019-10" db="EMBL/GenBank/DDBJ databases">
        <title>Bifidobacterium from non-human primates.</title>
        <authorList>
            <person name="Modesto M."/>
        </authorList>
    </citation>
    <scope>NUCLEOTIDE SEQUENCE [LARGE SCALE GENOMIC DNA]</scope>
    <source>
        <strain evidence="4 5">TREC</strain>
    </source>
</reference>
<keyword evidence="1" id="KW-0175">Coiled coil</keyword>
<feature type="compositionally biased region" description="Basic residues" evidence="2">
    <location>
        <begin position="241"/>
        <end position="250"/>
    </location>
</feature>
<dbReference type="AlphaFoldDB" id="A0A7K3TES2"/>
<dbReference type="OrthoDB" id="8479889at2"/>
<dbReference type="Pfam" id="PF13829">
    <property type="entry name" value="DUF4191"/>
    <property type="match status" value="1"/>
</dbReference>
<keyword evidence="5" id="KW-1185">Reference proteome</keyword>
<accession>A0A7K3TES2</accession>
<protein>
    <submittedName>
        <fullName evidence="4">DUF4191 family protein</fullName>
    </submittedName>
</protein>
<dbReference type="EMBL" id="WHZY01000001">
    <property type="protein sequence ID" value="NEG77581.1"/>
    <property type="molecule type" value="Genomic_DNA"/>
</dbReference>
<evidence type="ECO:0000256" key="1">
    <source>
        <dbReference type="SAM" id="Coils"/>
    </source>
</evidence>
<gene>
    <name evidence="4" type="ORF">GFD22_00995</name>
</gene>
<dbReference type="InterPro" id="IPR025445">
    <property type="entry name" value="DUF4191"/>
</dbReference>
<feature type="transmembrane region" description="Helical" evidence="3">
    <location>
        <begin position="43"/>
        <end position="64"/>
    </location>
</feature>
<proteinExistence type="predicted"/>
<evidence type="ECO:0000256" key="2">
    <source>
        <dbReference type="SAM" id="MobiDB-lite"/>
    </source>
</evidence>
<dbReference type="RefSeq" id="WP_152349502.1">
    <property type="nucleotide sequence ID" value="NZ_WBSN01000001.1"/>
</dbReference>
<keyword evidence="3" id="KW-1133">Transmembrane helix</keyword>